<proteinExistence type="predicted"/>
<comment type="caution">
    <text evidence="2">The sequence shown here is derived from an EMBL/GenBank/DDBJ whole genome shotgun (WGS) entry which is preliminary data.</text>
</comment>
<dbReference type="EMBL" id="JAAOYM010000001">
    <property type="protein sequence ID" value="NIJ11236.1"/>
    <property type="molecule type" value="Genomic_DNA"/>
</dbReference>
<dbReference type="RefSeq" id="WP_208415590.1">
    <property type="nucleotide sequence ID" value="NZ_JAAOYM010000001.1"/>
</dbReference>
<accession>A0A7X5UNF2</accession>
<reference evidence="2 3" key="1">
    <citation type="submission" date="2020-03" db="EMBL/GenBank/DDBJ databases">
        <title>Sequencing the genomes of 1000 actinobacteria strains.</title>
        <authorList>
            <person name="Klenk H.-P."/>
        </authorList>
    </citation>
    <scope>NUCLEOTIDE SEQUENCE [LARGE SCALE GENOMIC DNA]</scope>
    <source>
        <strain evidence="2 3">DSM 45685</strain>
    </source>
</reference>
<dbReference type="AlphaFoldDB" id="A0A7X5UNF2"/>
<dbReference type="Pfam" id="PF20058">
    <property type="entry name" value="DUF6457"/>
    <property type="match status" value="1"/>
</dbReference>
<gene>
    <name evidence="2" type="ORF">FHU38_001580</name>
</gene>
<organism evidence="2 3">
    <name type="scientific">Saccharomonospora amisosensis</name>
    <dbReference type="NCBI Taxonomy" id="1128677"/>
    <lineage>
        <taxon>Bacteria</taxon>
        <taxon>Bacillati</taxon>
        <taxon>Actinomycetota</taxon>
        <taxon>Actinomycetes</taxon>
        <taxon>Pseudonocardiales</taxon>
        <taxon>Pseudonocardiaceae</taxon>
        <taxon>Saccharomonospora</taxon>
    </lineage>
</organism>
<evidence type="ECO:0000313" key="3">
    <source>
        <dbReference type="Proteomes" id="UP000545493"/>
    </source>
</evidence>
<evidence type="ECO:0000313" key="2">
    <source>
        <dbReference type="EMBL" id="NIJ11236.1"/>
    </source>
</evidence>
<feature type="domain" description="DUF6457" evidence="1">
    <location>
        <begin position="2"/>
        <end position="99"/>
    </location>
</feature>
<dbReference type="Proteomes" id="UP000545493">
    <property type="component" value="Unassembled WGS sequence"/>
</dbReference>
<sequence length="105" mass="11081">MNELREWTSALCSNLGLDASGVNRADGVSASHDSAGTADMTNIDTADRELIVDLTRCAARTVAAQAGPIAAYLVGIAVGRGLTPAEAAARLDELTLNWPRIDWRD</sequence>
<name>A0A7X5UNF2_9PSEU</name>
<dbReference type="InterPro" id="IPR045598">
    <property type="entry name" value="DUF6457"/>
</dbReference>
<protein>
    <recommendedName>
        <fullName evidence="1">DUF6457 domain-containing protein</fullName>
    </recommendedName>
</protein>
<evidence type="ECO:0000259" key="1">
    <source>
        <dbReference type="Pfam" id="PF20058"/>
    </source>
</evidence>
<keyword evidence="3" id="KW-1185">Reference proteome</keyword>